<dbReference type="Gene3D" id="3.90.226.10">
    <property type="entry name" value="2-enoyl-CoA Hydratase, Chain A, domain 1"/>
    <property type="match status" value="1"/>
</dbReference>
<dbReference type="GO" id="GO:0016853">
    <property type="term" value="F:isomerase activity"/>
    <property type="evidence" value="ECO:0007669"/>
    <property type="project" value="UniProtKB-KW"/>
</dbReference>
<dbReference type="InterPro" id="IPR051683">
    <property type="entry name" value="Enoyl-CoA_Hydratase/Isomerase"/>
</dbReference>
<dbReference type="KEGG" id="rhf:EUB48_02170"/>
<accession>A0A515D746</accession>
<evidence type="ECO:0000313" key="2">
    <source>
        <dbReference type="EMBL" id="QDL36234.1"/>
    </source>
</evidence>
<dbReference type="RefSeq" id="WP_142817411.1">
    <property type="nucleotide sequence ID" value="NZ_CP035503.1"/>
</dbReference>
<dbReference type="Proteomes" id="UP000316798">
    <property type="component" value="Chromosome"/>
</dbReference>
<keyword evidence="2" id="KW-0413">Isomerase</keyword>
<evidence type="ECO:0000313" key="3">
    <source>
        <dbReference type="Proteomes" id="UP000316798"/>
    </source>
</evidence>
<evidence type="ECO:0000256" key="1">
    <source>
        <dbReference type="ARBA" id="ARBA00005254"/>
    </source>
</evidence>
<dbReference type="PANTHER" id="PTHR42964:SF1">
    <property type="entry name" value="POLYKETIDE BIOSYNTHESIS ENOYL-COA HYDRATASE PKSH-RELATED"/>
    <property type="match status" value="1"/>
</dbReference>
<dbReference type="EMBL" id="CP035503">
    <property type="protein sequence ID" value="QDL36234.1"/>
    <property type="molecule type" value="Genomic_DNA"/>
</dbReference>
<protein>
    <submittedName>
        <fullName evidence="2">Enoyl-CoA hydratase/isomerase family protein</fullName>
    </submittedName>
</protein>
<dbReference type="Pfam" id="PF00378">
    <property type="entry name" value="ECH_1"/>
    <property type="match status" value="1"/>
</dbReference>
<dbReference type="CDD" id="cd06558">
    <property type="entry name" value="crotonase-like"/>
    <property type="match status" value="1"/>
</dbReference>
<reference evidence="2 3" key="1">
    <citation type="submission" date="2019-01" db="EMBL/GenBank/DDBJ databases">
        <title>Genomic insights into a novel species Rhodoferax sp.</title>
        <authorList>
            <person name="Jin L."/>
        </authorList>
    </citation>
    <scope>NUCLEOTIDE SEQUENCE [LARGE SCALE GENOMIC DNA]</scope>
    <source>
        <strain evidence="2 3">CHu59-6-5</strain>
    </source>
</reference>
<dbReference type="SUPFAM" id="SSF52096">
    <property type="entry name" value="ClpP/crotonase"/>
    <property type="match status" value="1"/>
</dbReference>
<gene>
    <name evidence="2" type="ORF">EUB48_02170</name>
</gene>
<dbReference type="Gene3D" id="1.10.12.10">
    <property type="entry name" value="Lyase 2-enoyl-coa Hydratase, Chain A, domain 2"/>
    <property type="match status" value="1"/>
</dbReference>
<dbReference type="InterPro" id="IPR014748">
    <property type="entry name" value="Enoyl-CoA_hydra_C"/>
</dbReference>
<dbReference type="PANTHER" id="PTHR42964">
    <property type="entry name" value="ENOYL-COA HYDRATASE"/>
    <property type="match status" value="1"/>
</dbReference>
<keyword evidence="3" id="KW-1185">Reference proteome</keyword>
<dbReference type="InterPro" id="IPR001753">
    <property type="entry name" value="Enoyl-CoA_hydra/iso"/>
</dbReference>
<dbReference type="AlphaFoldDB" id="A0A515D746"/>
<sequence length="266" mass="28757">MNTPASNILDLRRPSPQVAEVWLNRPEVRNAFNDDVIAELTQVFAKLSQDDDLRVIVLGAHGKAFCAGADLNWMRAMADYSWDQNRADAQKLADMLWTLYQCPVPIVGRIQGDCYAGGMGLAAVCDVLIAAHEVTFCLSEARLGLLPATIAPYVLRALGEQASRRYMVTAERFSAAQAHALGFVHELCSAGALDAKVAELVATLAANGPKAARACKRLVRDVAGAPLTAGLRADTAQRIADIRSSMEGREGVQSFLNKRKPGWLLP</sequence>
<dbReference type="InterPro" id="IPR029045">
    <property type="entry name" value="ClpP/crotonase-like_dom_sf"/>
</dbReference>
<proteinExistence type="inferred from homology"/>
<dbReference type="OrthoDB" id="9807606at2"/>
<comment type="similarity">
    <text evidence="1">Belongs to the enoyl-CoA hydratase/isomerase family.</text>
</comment>
<organism evidence="2 3">
    <name type="scientific">Rhodoferax sediminis</name>
    <dbReference type="NCBI Taxonomy" id="2509614"/>
    <lineage>
        <taxon>Bacteria</taxon>
        <taxon>Pseudomonadati</taxon>
        <taxon>Pseudomonadota</taxon>
        <taxon>Betaproteobacteria</taxon>
        <taxon>Burkholderiales</taxon>
        <taxon>Comamonadaceae</taxon>
        <taxon>Rhodoferax</taxon>
    </lineage>
</organism>
<name>A0A515D746_9BURK</name>